<dbReference type="GO" id="GO:0016740">
    <property type="term" value="F:transferase activity"/>
    <property type="evidence" value="ECO:0007669"/>
    <property type="project" value="UniProtKB-KW"/>
</dbReference>
<dbReference type="EMBL" id="DUTF01000391">
    <property type="protein sequence ID" value="HHY28668.1"/>
    <property type="molecule type" value="Genomic_DNA"/>
</dbReference>
<dbReference type="Gene3D" id="2.160.10.10">
    <property type="entry name" value="Hexapeptide repeat proteins"/>
    <property type="match status" value="1"/>
</dbReference>
<dbReference type="SUPFAM" id="SSF51161">
    <property type="entry name" value="Trimeric LpxA-like enzymes"/>
    <property type="match status" value="1"/>
</dbReference>
<dbReference type="CDD" id="cd03349">
    <property type="entry name" value="LbH_XAT"/>
    <property type="match status" value="1"/>
</dbReference>
<comment type="caution">
    <text evidence="1">The sequence shown here is derived from an EMBL/GenBank/DDBJ whole genome shotgun (WGS) entry which is preliminary data.</text>
</comment>
<protein>
    <submittedName>
        <fullName evidence="1">CatB-related O-acetyltransferase</fullName>
    </submittedName>
</protein>
<sequence>MICTFSDTSFAESIRTILVSDGQFNEFPLITMGIKSYVVNSVIETFLHQESNHLMIGNYCSIAHNVSFLINLDHNYNYLSTYPISNICSSWKQEHLELNKGQIIIGNDVWIGRSSTILDGVCISNGAVVAANSVVTKNVPPYAIVAGNPARIVKYRFSEEIIHKLNTIKWWYWEKEKILNNKEFFESSSLRGLDLLYHEVLACPSSKSLKDADFSQCKSKYFFIPDFGSSYPIWIKVITEFINRFSLADNVALILWVPDIVSCNKEISYITQLVQSNKNAPLVFVEDKNSFEDEFELLGHVDYYISSRDIKSLKCIDYAQDLGVKYISGMKHPLFT</sequence>
<evidence type="ECO:0000313" key="2">
    <source>
        <dbReference type="Proteomes" id="UP000553059"/>
    </source>
</evidence>
<dbReference type="AlphaFoldDB" id="A0A7C6Z6V1"/>
<dbReference type="InterPro" id="IPR011004">
    <property type="entry name" value="Trimer_LpxA-like_sf"/>
</dbReference>
<dbReference type="PANTHER" id="PTHR43300:SF11">
    <property type="entry name" value="ACETYLTRANSFERASE RV3034C-RELATED"/>
    <property type="match status" value="1"/>
</dbReference>
<accession>A0A7C6Z6V1</accession>
<dbReference type="PANTHER" id="PTHR43300">
    <property type="entry name" value="ACETYLTRANSFERASE"/>
    <property type="match status" value="1"/>
</dbReference>
<evidence type="ECO:0000313" key="1">
    <source>
        <dbReference type="EMBL" id="HHY28668.1"/>
    </source>
</evidence>
<dbReference type="InterPro" id="IPR050179">
    <property type="entry name" value="Trans_hexapeptide_repeat"/>
</dbReference>
<gene>
    <name evidence="1" type="ORF">GX523_18370</name>
</gene>
<dbReference type="Proteomes" id="UP000553059">
    <property type="component" value="Unassembled WGS sequence"/>
</dbReference>
<keyword evidence="1" id="KW-0808">Transferase</keyword>
<name>A0A7C6Z6V1_9FIRM</name>
<organism evidence="1 2">
    <name type="scientific">Desulfitobacterium dehalogenans</name>
    <dbReference type="NCBI Taxonomy" id="36854"/>
    <lineage>
        <taxon>Bacteria</taxon>
        <taxon>Bacillati</taxon>
        <taxon>Bacillota</taxon>
        <taxon>Clostridia</taxon>
        <taxon>Eubacteriales</taxon>
        <taxon>Desulfitobacteriaceae</taxon>
        <taxon>Desulfitobacterium</taxon>
    </lineage>
</organism>
<proteinExistence type="predicted"/>
<reference evidence="1 2" key="1">
    <citation type="journal article" date="2020" name="Biotechnol. Biofuels">
        <title>New insights from the biogas microbiome by comprehensive genome-resolved metagenomics of nearly 1600 species originating from multiple anaerobic digesters.</title>
        <authorList>
            <person name="Campanaro S."/>
            <person name="Treu L."/>
            <person name="Rodriguez-R L.M."/>
            <person name="Kovalovszki A."/>
            <person name="Ziels R.M."/>
            <person name="Maus I."/>
            <person name="Zhu X."/>
            <person name="Kougias P.G."/>
            <person name="Basile A."/>
            <person name="Luo G."/>
            <person name="Schluter A."/>
            <person name="Konstantinidis K.T."/>
            <person name="Angelidaki I."/>
        </authorList>
    </citation>
    <scope>NUCLEOTIDE SEQUENCE [LARGE SCALE GENOMIC DNA]</scope>
    <source>
        <strain evidence="1">AS05jafATM_4</strain>
    </source>
</reference>